<accession>A0A815DLQ7</accession>
<proteinExistence type="predicted"/>
<feature type="region of interest" description="Disordered" evidence="1">
    <location>
        <begin position="581"/>
        <end position="1149"/>
    </location>
</feature>
<dbReference type="AlphaFoldDB" id="A0A815DLQ7"/>
<dbReference type="OrthoDB" id="40902at2759"/>
<gene>
    <name evidence="3" type="ORF">EDS130_LOCUS30727</name>
</gene>
<sequence length="1253" mass="135983">MSSYLFALIAFLAVTSSINAHVAELKLTATATLQSHDCKSKNANTVEGKIVLKNTDHNLLGDHKDTLSKALTDHVRSGCAANAKSEANVHTVTKLGNGDLEVAYTCTGVKDHDTCHKSLHAACGSDHVKQTIGKCSHSHPQTGKAAPAKLELPTATIGKSKSPQSYFLLAVAGSATLHSHDCKSKDATSVEGKIVLKNTDHNLLGDHKDTLSKALTDHVRSGCAANAKSEANVHTVTKLGNGDLEVAYTCTGVKDHDTCHKSLHAACGSDHVKQTIGKCSHSHPQTGKAAPAKLELPTATIGKSKSPQVPTVAGSAALHSHDCKSKDATSVEGKIVLKNTDHNLLGDHKDTLSKALTDHVRSGCAANAKSEANVHTVTKLGNGDLEVAYTCTGVKDHDTCHKSLHAACGSDHVKQTIGKCSHSHPQTGKAAPHDAHTAATVKKETHAAVTASPALHSHDCKSKDSHTVEGKIVLKNTDHNLLGDHKDALSKALTDHVRSGCAANAKSEANVHTVTKLGNGDLEVAYTCKGVKDHDTCHKSLHAACGSDHVKQTIGKCSHSHAHTGKPAQHDTHTAVPLTHATKGHSEHAPAGTHAAAGTDAPPEHQATHKAEHEASHKPEHHEATHKPEHHEASHKPEHHEASHNPEHHDASHKPEHHEASHKPEHHEATHKPEHHEATHKPEHHEATHKPEHHEASHKPEHHEATHKPEHHEATHKPEHHEASHKPEHHEASHKPEHHEATHKPEHHEASHKPEHHGKDHEATHKPEHHGASHKPEHHGVSHKPEHHGVSHKPEHHGASHEPQHHGKDHGATHKPEHHGKDHEATHKPEHHGKEHGASHKPEHHGKDHESTHKPEHHGASHKPEHHGASHKPEHHDASHKPEHHGASHKPEHHDASHKPEHHGASHKPEHGASHKPEHHDASHKPEHHGASHKPEHGASHKPEHHGKDHEGTHKPEHHGASHKPEHHGKDHEGTHKPEHHGASHKPEHHGASHKPEHGASHKPEHHGASHKPEHHGKDHGATHKPEHHGASHKPEHHGKDHGATHKPVHGATHKPVHGASHKPEHHGKDHGATHKPVHHGKAGDKDHTPSHARLPLHDQCGFPGRSHGHDDSSSSEENRVRHGHPRHSHRDDSSSSDENDIKKPQGGCGRCAMSHIVSSVVLNGLTVEKVSRKSGGNFVEQFKNALHKEIQRHHQKGVKSIKVTALNTFNDDKLMVDFVTFVDPTRYHQISRAIRQALTSKAVEKALKDHCN</sequence>
<keyword evidence="2" id="KW-0732">Signal</keyword>
<feature type="compositionally biased region" description="Basic residues" evidence="1">
    <location>
        <begin position="1045"/>
        <end position="1066"/>
    </location>
</feature>
<feature type="signal peptide" evidence="2">
    <location>
        <begin position="1"/>
        <end position="20"/>
    </location>
</feature>
<dbReference type="EMBL" id="CAJNOJ010000218">
    <property type="protein sequence ID" value="CAF1303237.1"/>
    <property type="molecule type" value="Genomic_DNA"/>
</dbReference>
<reference evidence="3" key="1">
    <citation type="submission" date="2021-02" db="EMBL/GenBank/DDBJ databases">
        <authorList>
            <person name="Nowell W R."/>
        </authorList>
    </citation>
    <scope>NUCLEOTIDE SEQUENCE</scope>
</reference>
<feature type="chain" id="PRO_5032620152" evidence="2">
    <location>
        <begin position="21"/>
        <end position="1253"/>
    </location>
</feature>
<evidence type="ECO:0000256" key="1">
    <source>
        <dbReference type="SAM" id="MobiDB-lite"/>
    </source>
</evidence>
<feature type="compositionally biased region" description="Basic and acidic residues" evidence="1">
    <location>
        <begin position="1130"/>
        <end position="1144"/>
    </location>
</feature>
<evidence type="ECO:0000313" key="4">
    <source>
        <dbReference type="Proteomes" id="UP000663852"/>
    </source>
</evidence>
<feature type="compositionally biased region" description="Basic and acidic residues" evidence="1">
    <location>
        <begin position="602"/>
        <end position="1044"/>
    </location>
</feature>
<evidence type="ECO:0000256" key="2">
    <source>
        <dbReference type="SAM" id="SignalP"/>
    </source>
</evidence>
<feature type="compositionally biased region" description="Basic and acidic residues" evidence="1">
    <location>
        <begin position="1108"/>
        <end position="1121"/>
    </location>
</feature>
<feature type="compositionally biased region" description="Low complexity" evidence="1">
    <location>
        <begin position="589"/>
        <end position="601"/>
    </location>
</feature>
<protein>
    <submittedName>
        <fullName evidence="3">Uncharacterized protein</fullName>
    </submittedName>
</protein>
<organism evidence="3 4">
    <name type="scientific">Adineta ricciae</name>
    <name type="common">Rotifer</name>
    <dbReference type="NCBI Taxonomy" id="249248"/>
    <lineage>
        <taxon>Eukaryota</taxon>
        <taxon>Metazoa</taxon>
        <taxon>Spiralia</taxon>
        <taxon>Gnathifera</taxon>
        <taxon>Rotifera</taxon>
        <taxon>Eurotatoria</taxon>
        <taxon>Bdelloidea</taxon>
        <taxon>Adinetida</taxon>
        <taxon>Adinetidae</taxon>
        <taxon>Adineta</taxon>
    </lineage>
</organism>
<name>A0A815DLQ7_ADIRI</name>
<evidence type="ECO:0000313" key="3">
    <source>
        <dbReference type="EMBL" id="CAF1303237.1"/>
    </source>
</evidence>
<comment type="caution">
    <text evidence="3">The sequence shown here is derived from an EMBL/GenBank/DDBJ whole genome shotgun (WGS) entry which is preliminary data.</text>
</comment>
<dbReference type="Proteomes" id="UP000663852">
    <property type="component" value="Unassembled WGS sequence"/>
</dbReference>